<reference evidence="2 3" key="1">
    <citation type="journal article" date="2021" name="Elife">
        <title>Chloroplast acquisition without the gene transfer in kleptoplastic sea slugs, Plakobranchus ocellatus.</title>
        <authorList>
            <person name="Maeda T."/>
            <person name="Takahashi S."/>
            <person name="Yoshida T."/>
            <person name="Shimamura S."/>
            <person name="Takaki Y."/>
            <person name="Nagai Y."/>
            <person name="Toyoda A."/>
            <person name="Suzuki Y."/>
            <person name="Arimoto A."/>
            <person name="Ishii H."/>
            <person name="Satoh N."/>
            <person name="Nishiyama T."/>
            <person name="Hasebe M."/>
            <person name="Maruyama T."/>
            <person name="Minagawa J."/>
            <person name="Obokata J."/>
            <person name="Shigenobu S."/>
        </authorList>
    </citation>
    <scope>NUCLEOTIDE SEQUENCE [LARGE SCALE GENOMIC DNA]</scope>
</reference>
<accession>A0AAV4GBN2</accession>
<name>A0AAV4GBN2_9GAST</name>
<feature type="compositionally biased region" description="Polar residues" evidence="1">
    <location>
        <begin position="57"/>
        <end position="80"/>
    </location>
</feature>
<comment type="caution">
    <text evidence="2">The sequence shown here is derived from an EMBL/GenBank/DDBJ whole genome shotgun (WGS) entry which is preliminary data.</text>
</comment>
<evidence type="ECO:0000313" key="3">
    <source>
        <dbReference type="Proteomes" id="UP000762676"/>
    </source>
</evidence>
<evidence type="ECO:0000313" key="2">
    <source>
        <dbReference type="EMBL" id="GFR83062.1"/>
    </source>
</evidence>
<feature type="region of interest" description="Disordered" evidence="1">
    <location>
        <begin position="51"/>
        <end position="95"/>
    </location>
</feature>
<dbReference type="Proteomes" id="UP000762676">
    <property type="component" value="Unassembled WGS sequence"/>
</dbReference>
<feature type="region of interest" description="Disordered" evidence="1">
    <location>
        <begin position="231"/>
        <end position="304"/>
    </location>
</feature>
<evidence type="ECO:0000256" key="1">
    <source>
        <dbReference type="SAM" id="MobiDB-lite"/>
    </source>
</evidence>
<dbReference type="EMBL" id="BMAT01001311">
    <property type="protein sequence ID" value="GFR83062.1"/>
    <property type="molecule type" value="Genomic_DNA"/>
</dbReference>
<gene>
    <name evidence="2" type="ORF">ElyMa_000641300</name>
</gene>
<keyword evidence="3" id="KW-1185">Reference proteome</keyword>
<protein>
    <submittedName>
        <fullName evidence="2">Reticulocyte-binding protein 2 homolog a</fullName>
    </submittedName>
</protein>
<proteinExistence type="predicted"/>
<feature type="non-terminal residue" evidence="2">
    <location>
        <position position="304"/>
    </location>
</feature>
<dbReference type="AlphaFoldDB" id="A0AAV4GBN2"/>
<sequence length="304" mass="33939">MPATLQSCSKQVWAKCANPEASLKGFMRSGIYPFDPNRALLSGKMEASRAFSYPPAEQSSTPAQTPLNKPCSSGDATGQTPLPPAEETEAGCSVVPPDGTSNLKWDALGALLDVAADVVRVKCNSFFIAAKENRSIKNDVDFKKFLKNVSDLSLVSPATPPAPVAEPSLFSCRRTLDDVLAVPQLPRNKSGKVQNKNKSLTMVFSSQSYRQFFREKEARVEEAAKAKEARKVDREKAKEMKEKEKKERQERVRLERERNKRERQMAIEKKKQEKVLKDLEKKSKKKSELGDEDGDVEMVLESDN</sequence>
<feature type="compositionally biased region" description="Basic and acidic residues" evidence="1">
    <location>
        <begin position="231"/>
        <end position="289"/>
    </location>
</feature>
<feature type="compositionally biased region" description="Acidic residues" evidence="1">
    <location>
        <begin position="290"/>
        <end position="304"/>
    </location>
</feature>
<organism evidence="2 3">
    <name type="scientific">Elysia marginata</name>
    <dbReference type="NCBI Taxonomy" id="1093978"/>
    <lineage>
        <taxon>Eukaryota</taxon>
        <taxon>Metazoa</taxon>
        <taxon>Spiralia</taxon>
        <taxon>Lophotrochozoa</taxon>
        <taxon>Mollusca</taxon>
        <taxon>Gastropoda</taxon>
        <taxon>Heterobranchia</taxon>
        <taxon>Euthyneura</taxon>
        <taxon>Panpulmonata</taxon>
        <taxon>Sacoglossa</taxon>
        <taxon>Placobranchoidea</taxon>
        <taxon>Plakobranchidae</taxon>
        <taxon>Elysia</taxon>
    </lineage>
</organism>